<dbReference type="Proteomes" id="UP000297527">
    <property type="component" value="Unassembled WGS sequence"/>
</dbReference>
<evidence type="ECO:0000313" key="1">
    <source>
        <dbReference type="EMBL" id="TGO51603.1"/>
    </source>
</evidence>
<organism evidence="1 2">
    <name type="scientific">Botryotinia convoluta</name>
    <dbReference type="NCBI Taxonomy" id="54673"/>
    <lineage>
        <taxon>Eukaryota</taxon>
        <taxon>Fungi</taxon>
        <taxon>Dikarya</taxon>
        <taxon>Ascomycota</taxon>
        <taxon>Pezizomycotina</taxon>
        <taxon>Leotiomycetes</taxon>
        <taxon>Helotiales</taxon>
        <taxon>Sclerotiniaceae</taxon>
        <taxon>Botryotinia</taxon>
    </lineage>
</organism>
<comment type="caution">
    <text evidence="1">The sequence shown here is derived from an EMBL/GenBank/DDBJ whole genome shotgun (WGS) entry which is preliminary data.</text>
</comment>
<name>A0A4Z1I3Q9_9HELO</name>
<dbReference type="OrthoDB" id="5347061at2759"/>
<gene>
    <name evidence="1" type="ORF">BCON_0158g00290</name>
</gene>
<dbReference type="AlphaFoldDB" id="A0A4Z1I3Q9"/>
<accession>A0A4Z1I3Q9</accession>
<proteinExistence type="predicted"/>
<protein>
    <submittedName>
        <fullName evidence="1">Uncharacterized protein</fullName>
    </submittedName>
</protein>
<sequence>MPTLDIKSLRNDNGFTHGTPRQILSAATSGCPLCILLEKNFDLGPPSMPIRLHGVRRNLPSNLSQPAMRNIEVIGVLNGRDRDMNNPFSHKLALLTRPDNPAAISLLRRPFIHDFASEECSNLIKSWLSMCVPRHSKCTINSPVISPLPTRVIRVGYQDGPEPVLYKPPPGSKVAYIAPSYCWEGRKNILLTKEMSELLNLSARFPVYLLPQTLRDAV</sequence>
<keyword evidence="2" id="KW-1185">Reference proteome</keyword>
<dbReference type="EMBL" id="PQXN01000158">
    <property type="protein sequence ID" value="TGO51603.1"/>
    <property type="molecule type" value="Genomic_DNA"/>
</dbReference>
<reference evidence="1 2" key="1">
    <citation type="submission" date="2017-12" db="EMBL/GenBank/DDBJ databases">
        <title>Comparative genomics of Botrytis spp.</title>
        <authorList>
            <person name="Valero-Jimenez C.A."/>
            <person name="Tapia P."/>
            <person name="Veloso J."/>
            <person name="Silva-Moreno E."/>
            <person name="Staats M."/>
            <person name="Valdes J.H."/>
            <person name="Van Kan J.A.L."/>
        </authorList>
    </citation>
    <scope>NUCLEOTIDE SEQUENCE [LARGE SCALE GENOMIC DNA]</scope>
    <source>
        <strain evidence="1 2">MUCL11595</strain>
    </source>
</reference>
<evidence type="ECO:0000313" key="2">
    <source>
        <dbReference type="Proteomes" id="UP000297527"/>
    </source>
</evidence>